<dbReference type="Pfam" id="PF07328">
    <property type="entry name" value="VirD1"/>
    <property type="match status" value="1"/>
</dbReference>
<dbReference type="RefSeq" id="WP_011427368.1">
    <property type="nucleotide sequence ID" value="NZ_LODW01000095.1"/>
</dbReference>
<sequence>MAQAKPAPYDTATDQHNRVCIDGFKVVSTRLRSAEYETFSHQARSLGLSDSMAMRVAVRRIGGFLEIDEKTRGKMEGILLSMGTLSGNIAALLSAYADNPRPDLEALRAERIAFGKAFADLDGLLRSILSVSRRRIDGCAMLKDTLQR</sequence>
<proteinExistence type="predicted"/>
<organism evidence="1 2">
    <name type="scientific">Rhizobium hidalgonense</name>
    <dbReference type="NCBI Taxonomy" id="1538159"/>
    <lineage>
        <taxon>Bacteria</taxon>
        <taxon>Pseudomonadati</taxon>
        <taxon>Pseudomonadota</taxon>
        <taxon>Alphaproteobacteria</taxon>
        <taxon>Hyphomicrobiales</taxon>
        <taxon>Rhizobiaceae</taxon>
        <taxon>Rhizobium/Agrobacterium group</taxon>
        <taxon>Rhizobium</taxon>
    </lineage>
</organism>
<evidence type="ECO:0000313" key="1">
    <source>
        <dbReference type="EMBL" id="PDT19194.1"/>
    </source>
</evidence>
<evidence type="ECO:0000313" key="2">
    <source>
        <dbReference type="Proteomes" id="UP000219914"/>
    </source>
</evidence>
<reference evidence="1 2" key="1">
    <citation type="submission" date="2017-09" db="EMBL/GenBank/DDBJ databases">
        <title>Comparative genomics of rhizobia isolated from Phaseolus vulgaris in China.</title>
        <authorList>
            <person name="Tong W."/>
        </authorList>
    </citation>
    <scope>NUCLEOTIDE SEQUENCE [LARGE SCALE GENOMIC DNA]</scope>
    <source>
        <strain evidence="1 2">FH14</strain>
    </source>
</reference>
<dbReference type="InterPro" id="IPR009933">
    <property type="entry name" value="VirD1"/>
</dbReference>
<dbReference type="NCBIfam" id="NF010432">
    <property type="entry name" value="PRK13858.1"/>
    <property type="match status" value="1"/>
</dbReference>
<name>A0ABX4JGZ5_9HYPH</name>
<accession>A0ABX4JGZ5</accession>
<dbReference type="EMBL" id="NWSY01000062">
    <property type="protein sequence ID" value="PDT19194.1"/>
    <property type="molecule type" value="Genomic_DNA"/>
</dbReference>
<gene>
    <name evidence="1" type="ORF">CO674_34450</name>
</gene>
<comment type="caution">
    <text evidence="1">The sequence shown here is derived from an EMBL/GenBank/DDBJ whole genome shotgun (WGS) entry which is preliminary data.</text>
</comment>
<keyword evidence="2" id="KW-1185">Reference proteome</keyword>
<dbReference type="Proteomes" id="UP000219914">
    <property type="component" value="Unassembled WGS sequence"/>
</dbReference>
<protein>
    <submittedName>
        <fullName evidence="1">Type IV secretion system protein VirD</fullName>
    </submittedName>
</protein>